<dbReference type="InterPro" id="IPR028227">
    <property type="entry name" value="UPF0449"/>
</dbReference>
<dbReference type="AlphaFoldDB" id="A0A673V033"/>
<organism evidence="2 3">
    <name type="scientific">Suricata suricatta</name>
    <name type="common">Meerkat</name>
    <dbReference type="NCBI Taxonomy" id="37032"/>
    <lineage>
        <taxon>Eukaryota</taxon>
        <taxon>Metazoa</taxon>
        <taxon>Chordata</taxon>
        <taxon>Craniata</taxon>
        <taxon>Vertebrata</taxon>
        <taxon>Euteleostomi</taxon>
        <taxon>Mammalia</taxon>
        <taxon>Eutheria</taxon>
        <taxon>Laurasiatheria</taxon>
        <taxon>Carnivora</taxon>
        <taxon>Feliformia</taxon>
        <taxon>Herpestidae</taxon>
        <taxon>Suricata</taxon>
    </lineage>
</organism>
<dbReference type="PANTHER" id="PTHR34766:SF1">
    <property type="entry name" value="UPF0449 PROTEIN C19ORF25"/>
    <property type="match status" value="1"/>
</dbReference>
<evidence type="ECO:0000256" key="1">
    <source>
        <dbReference type="ARBA" id="ARBA00006137"/>
    </source>
</evidence>
<proteinExistence type="inferred from homology"/>
<evidence type="ECO:0000313" key="2">
    <source>
        <dbReference type="Ensembl" id="ENSSSUP00005026897.1"/>
    </source>
</evidence>
<dbReference type="PANTHER" id="PTHR34766">
    <property type="entry name" value="UPF0449 PROTEIN C19ORF25"/>
    <property type="match status" value="1"/>
</dbReference>
<sequence>MEHDSGGADNGLWLPMVEQTLEAVWETPAKDPIFTPLVPENSPGFSGRAEHTEAQLGQLSQQRLAYMAMNPQLWEVHNGLRQKCEDLQLAGEELEHEIPSATGRLTMIL</sequence>
<reference evidence="2" key="2">
    <citation type="submission" date="2025-08" db="UniProtKB">
        <authorList>
            <consortium name="Ensembl"/>
        </authorList>
    </citation>
    <scope>IDENTIFICATION</scope>
</reference>
<accession>A0A673V033</accession>
<dbReference type="Proteomes" id="UP000472268">
    <property type="component" value="Chromosome 11"/>
</dbReference>
<keyword evidence="3" id="KW-1185">Reference proteome</keyword>
<reference evidence="2" key="3">
    <citation type="submission" date="2025-09" db="UniProtKB">
        <authorList>
            <consortium name="Ensembl"/>
        </authorList>
    </citation>
    <scope>IDENTIFICATION</scope>
</reference>
<name>A0A673V033_SURSU</name>
<evidence type="ECO:0000313" key="3">
    <source>
        <dbReference type="Proteomes" id="UP000472268"/>
    </source>
</evidence>
<protein>
    <submittedName>
        <fullName evidence="2">Uncharacterized protein</fullName>
    </submittedName>
</protein>
<dbReference type="Ensembl" id="ENSSSUT00005030744.1">
    <property type="protein sequence ID" value="ENSSSUP00005026897.1"/>
    <property type="gene ID" value="ENSSSUG00005017423.1"/>
</dbReference>
<comment type="similarity">
    <text evidence="1">Belongs to the UPF0449 family.</text>
</comment>
<reference evidence="2 3" key="1">
    <citation type="submission" date="2019-05" db="EMBL/GenBank/DDBJ databases">
        <title>A Chromosome-scale Meerkat (S. suricatta) Genome Assembly.</title>
        <authorList>
            <person name="Dudchenko O."/>
            <person name="Lieberman Aiden E."/>
            <person name="Tung J."/>
            <person name="Barreiro L.B."/>
            <person name="Clutton-Brock T.H."/>
        </authorList>
    </citation>
    <scope>NUCLEOTIDE SEQUENCE [LARGE SCALE GENOMIC DNA]</scope>
</reference>
<dbReference type="Pfam" id="PF15136">
    <property type="entry name" value="UPF0449"/>
    <property type="match status" value="1"/>
</dbReference>